<protein>
    <submittedName>
        <fullName evidence="2">Uncharacterized protein</fullName>
    </submittedName>
</protein>
<gene>
    <name evidence="2" type="ORF">SAMN04487819_101350</name>
</gene>
<dbReference type="AlphaFoldDB" id="A0A1I1U2I9"/>
<dbReference type="RefSeq" id="WP_092922694.1">
    <property type="nucleotide sequence ID" value="NZ_FOMZ01000001.1"/>
</dbReference>
<evidence type="ECO:0000256" key="1">
    <source>
        <dbReference type="SAM" id="SignalP"/>
    </source>
</evidence>
<reference evidence="3" key="1">
    <citation type="submission" date="2016-10" db="EMBL/GenBank/DDBJ databases">
        <authorList>
            <person name="Varghese N."/>
            <person name="Submissions S."/>
        </authorList>
    </citation>
    <scope>NUCLEOTIDE SEQUENCE [LARGE SCALE GENOMIC DNA]</scope>
    <source>
        <strain evidence="3">DSM 45004</strain>
    </source>
</reference>
<dbReference type="EMBL" id="FOMZ01000001">
    <property type="protein sequence ID" value="SFD62050.1"/>
    <property type="molecule type" value="Genomic_DNA"/>
</dbReference>
<keyword evidence="3" id="KW-1185">Reference proteome</keyword>
<sequence length="226" mass="24073">MFRRASVGMAGVVALTIAPTVPAALATAPATPQMEKPSSTKIVEKLSFTSSGMELSLGNQNFVIPLTGSVIMDGAPPVTPGQTTAIDIRNLKAHSVSPEDASPRQSSPAQRDLGRVRVEQNAGANSSLTMTQQFPPRFVQSMLLDLNISIENPPEGLREQVDPRGTQQGPLVLTTKNPAQLVGELKQFPPRGAEYESQEPVELVPEDDQSTTIGRVLGLPVMVDVL</sequence>
<dbReference type="Proteomes" id="UP000198716">
    <property type="component" value="Unassembled WGS sequence"/>
</dbReference>
<name>A0A1I1U2I9_9ACTN</name>
<evidence type="ECO:0000313" key="2">
    <source>
        <dbReference type="EMBL" id="SFD62050.1"/>
    </source>
</evidence>
<keyword evidence="1" id="KW-0732">Signal</keyword>
<feature type="chain" id="PRO_5011532153" evidence="1">
    <location>
        <begin position="24"/>
        <end position="226"/>
    </location>
</feature>
<feature type="signal peptide" evidence="1">
    <location>
        <begin position="1"/>
        <end position="23"/>
    </location>
</feature>
<proteinExistence type="predicted"/>
<accession>A0A1I1U2I9</accession>
<organism evidence="2 3">
    <name type="scientific">Actinopolyspora alba</name>
    <dbReference type="NCBI Taxonomy" id="673379"/>
    <lineage>
        <taxon>Bacteria</taxon>
        <taxon>Bacillati</taxon>
        <taxon>Actinomycetota</taxon>
        <taxon>Actinomycetes</taxon>
        <taxon>Actinopolysporales</taxon>
        <taxon>Actinopolysporaceae</taxon>
        <taxon>Actinopolyspora</taxon>
        <taxon>Actinopolyspora alba group</taxon>
    </lineage>
</organism>
<evidence type="ECO:0000313" key="3">
    <source>
        <dbReference type="Proteomes" id="UP000198716"/>
    </source>
</evidence>